<sequence length="87" mass="9258">MSVCLCQRDLIPVTVIWIPSSCSLYPCSGKFWKQLQLPAPAVSLPFIPTSSPAVLRSPWGNAKSLLTCLSHGRGSGGKSGPDYPGLE</sequence>
<reference evidence="1 2" key="1">
    <citation type="submission" date="2021-07" db="EMBL/GenBank/DDBJ databases">
        <authorList>
            <person name="Palmer J.M."/>
        </authorList>
    </citation>
    <scope>NUCLEOTIDE SEQUENCE [LARGE SCALE GENOMIC DNA]</scope>
    <source>
        <strain evidence="1 2">AT_MEX2019</strain>
        <tissue evidence="1">Muscle</tissue>
    </source>
</reference>
<dbReference type="Proteomes" id="UP001345963">
    <property type="component" value="Unassembled WGS sequence"/>
</dbReference>
<protein>
    <submittedName>
        <fullName evidence="1">Uncharacterized protein</fullName>
    </submittedName>
</protein>
<evidence type="ECO:0000313" key="1">
    <source>
        <dbReference type="EMBL" id="MED6262927.1"/>
    </source>
</evidence>
<dbReference type="EMBL" id="JAHUTI010096310">
    <property type="protein sequence ID" value="MED6262927.1"/>
    <property type="molecule type" value="Genomic_DNA"/>
</dbReference>
<evidence type="ECO:0000313" key="2">
    <source>
        <dbReference type="Proteomes" id="UP001345963"/>
    </source>
</evidence>
<comment type="caution">
    <text evidence="1">The sequence shown here is derived from an EMBL/GenBank/DDBJ whole genome shotgun (WGS) entry which is preliminary data.</text>
</comment>
<accession>A0ABU7CJV0</accession>
<proteinExistence type="predicted"/>
<keyword evidence="2" id="KW-1185">Reference proteome</keyword>
<name>A0ABU7CJV0_9TELE</name>
<organism evidence="1 2">
    <name type="scientific">Ataeniobius toweri</name>
    <dbReference type="NCBI Taxonomy" id="208326"/>
    <lineage>
        <taxon>Eukaryota</taxon>
        <taxon>Metazoa</taxon>
        <taxon>Chordata</taxon>
        <taxon>Craniata</taxon>
        <taxon>Vertebrata</taxon>
        <taxon>Euteleostomi</taxon>
        <taxon>Actinopterygii</taxon>
        <taxon>Neopterygii</taxon>
        <taxon>Teleostei</taxon>
        <taxon>Neoteleostei</taxon>
        <taxon>Acanthomorphata</taxon>
        <taxon>Ovalentaria</taxon>
        <taxon>Atherinomorphae</taxon>
        <taxon>Cyprinodontiformes</taxon>
        <taxon>Goodeidae</taxon>
        <taxon>Ataeniobius</taxon>
    </lineage>
</organism>
<gene>
    <name evidence="1" type="ORF">ATANTOWER_029768</name>
</gene>